<evidence type="ECO:0000313" key="3">
    <source>
        <dbReference type="EMBL" id="KAL0852332.1"/>
    </source>
</evidence>
<dbReference type="InterPro" id="IPR050863">
    <property type="entry name" value="CenT-Element_Derived"/>
</dbReference>
<dbReference type="PANTHER" id="PTHR19303">
    <property type="entry name" value="TRANSPOSON"/>
    <property type="match status" value="1"/>
</dbReference>
<dbReference type="Proteomes" id="UP001549921">
    <property type="component" value="Unassembled WGS sequence"/>
</dbReference>
<dbReference type="SUPFAM" id="SSF57903">
    <property type="entry name" value="FYVE/PHD zinc finger"/>
    <property type="match status" value="1"/>
</dbReference>
<feature type="region of interest" description="Disordered" evidence="1">
    <location>
        <begin position="455"/>
        <end position="482"/>
    </location>
</feature>
<evidence type="ECO:0000313" key="4">
    <source>
        <dbReference type="Proteomes" id="UP001549921"/>
    </source>
</evidence>
<dbReference type="InterPro" id="IPR011011">
    <property type="entry name" value="Znf_FYVE_PHD"/>
</dbReference>
<dbReference type="Gene3D" id="3.30.40.10">
    <property type="entry name" value="Zinc/RING finger domain, C3HC4 (zinc finger)"/>
    <property type="match status" value="1"/>
</dbReference>
<evidence type="ECO:0000256" key="1">
    <source>
        <dbReference type="SAM" id="MobiDB-lite"/>
    </source>
</evidence>
<dbReference type="AlphaFoldDB" id="A0ABD0TSK7"/>
<feature type="region of interest" description="Disordered" evidence="1">
    <location>
        <begin position="602"/>
        <end position="628"/>
    </location>
</feature>
<feature type="domain" description="DDE-1" evidence="2">
    <location>
        <begin position="210"/>
        <end position="339"/>
    </location>
</feature>
<dbReference type="InterPro" id="IPR013083">
    <property type="entry name" value="Znf_RING/FYVE/PHD"/>
</dbReference>
<proteinExistence type="predicted"/>
<dbReference type="Gene3D" id="3.30.420.10">
    <property type="entry name" value="Ribonuclease H-like superfamily/Ribonuclease H"/>
    <property type="match status" value="1"/>
</dbReference>
<name>A0ABD0TSK7_LOXSC</name>
<dbReference type="InterPro" id="IPR004875">
    <property type="entry name" value="DDE_SF_endonuclease_dom"/>
</dbReference>
<sequence>MVQKYKRKTKHASWDVETMKLAMEEAKKSSVNGAAKKFGINLSTLQRHLKKGSADKKLGRFSTVFNAEQESELIEYLFHMDNLFFGLTKSEFLSLVYQYAESNKIPHPFKNQTAGEDWYKAFAKRHPQLTLRKPEPTSVARARGFNRPQVERFFDLLQDQVDRNNIDVNRIYNVDETGVQTTSNKPPKILTRTGKRQVGIISSTERGKLTTVVCCCNAAGAFIPPFMIFSRKRMNPRLLDGSPPGTIATCTDSGWISGPTFLDWLRHFVGVTRPTKENKVILVMDNHVSHKFLPALEYASKNNVIFISLPPHTSHKTQPLDVSVYGPLKTYFEQAVSVYQRSHVGRIISPFEIGQLFGEAYLKAASAQNAVKGFQATGIWPVNRHVFSDDDYLPSSLTERPLESNACDVPLSNTTAIEHLPKNPQHPQDNELDSISTEPAIAQENFDPEIPMDFPDDSATDHPQMQSYSPCRRSVDSDRTISPSVLDGMLEDINTNISRPEEDLLNKIVMPECVTPTKVTPIRVTPMDIRPTPKLTAPKTSRKRKAQKSEILTSTPIKEEQREIESKKQTVSLKKLKGKENVKSGTKIGVAKGCKITASTKNNPLMAKKGKQQKASTSNTRKSVSGKGKKNTAEKCVCFICHEIYEHPPTEDWIRCDDCHGWAHEQCTSYLGVGAYYCDLCQE</sequence>
<evidence type="ECO:0000259" key="2">
    <source>
        <dbReference type="Pfam" id="PF03184"/>
    </source>
</evidence>
<feature type="region of interest" description="Disordered" evidence="1">
    <location>
        <begin position="528"/>
        <end position="549"/>
    </location>
</feature>
<dbReference type="Pfam" id="PF03184">
    <property type="entry name" value="DDE_1"/>
    <property type="match status" value="1"/>
</dbReference>
<gene>
    <name evidence="3" type="ORF">ABMA28_000536</name>
</gene>
<dbReference type="PANTHER" id="PTHR19303:SF74">
    <property type="entry name" value="POGO TRANSPOSABLE ELEMENT WITH KRAB DOMAIN"/>
    <property type="match status" value="1"/>
</dbReference>
<feature type="compositionally biased region" description="Polar residues" evidence="1">
    <location>
        <begin position="613"/>
        <end position="623"/>
    </location>
</feature>
<dbReference type="InterPro" id="IPR036397">
    <property type="entry name" value="RNaseH_sf"/>
</dbReference>
<accession>A0ABD0TSK7</accession>
<dbReference type="EMBL" id="JBEDNZ010000001">
    <property type="protein sequence ID" value="KAL0852332.1"/>
    <property type="molecule type" value="Genomic_DNA"/>
</dbReference>
<dbReference type="CDD" id="cd15517">
    <property type="entry name" value="PHD_TCF19_like"/>
    <property type="match status" value="1"/>
</dbReference>
<organism evidence="3 4">
    <name type="scientific">Loxostege sticticalis</name>
    <name type="common">Beet webworm moth</name>
    <dbReference type="NCBI Taxonomy" id="481309"/>
    <lineage>
        <taxon>Eukaryota</taxon>
        <taxon>Metazoa</taxon>
        <taxon>Ecdysozoa</taxon>
        <taxon>Arthropoda</taxon>
        <taxon>Hexapoda</taxon>
        <taxon>Insecta</taxon>
        <taxon>Pterygota</taxon>
        <taxon>Neoptera</taxon>
        <taxon>Endopterygota</taxon>
        <taxon>Lepidoptera</taxon>
        <taxon>Glossata</taxon>
        <taxon>Ditrysia</taxon>
        <taxon>Pyraloidea</taxon>
        <taxon>Crambidae</taxon>
        <taxon>Pyraustinae</taxon>
        <taxon>Loxostege</taxon>
    </lineage>
</organism>
<protein>
    <recommendedName>
        <fullName evidence="2">DDE-1 domain-containing protein</fullName>
    </recommendedName>
</protein>
<reference evidence="3 4" key="1">
    <citation type="submission" date="2024-06" db="EMBL/GenBank/DDBJ databases">
        <title>A chromosome-level genome assembly of beet webworm, Loxostege sticticalis.</title>
        <authorList>
            <person name="Zhang Y."/>
        </authorList>
    </citation>
    <scope>NUCLEOTIDE SEQUENCE [LARGE SCALE GENOMIC DNA]</scope>
    <source>
        <strain evidence="3">AQ028</strain>
        <tissue evidence="3">Male pupae</tissue>
    </source>
</reference>
<comment type="caution">
    <text evidence="3">The sequence shown here is derived from an EMBL/GenBank/DDBJ whole genome shotgun (WGS) entry which is preliminary data.</text>
</comment>